<dbReference type="KEGG" id="sniv:SFSGTM_24940"/>
<feature type="transmembrane region" description="Helical" evidence="1">
    <location>
        <begin position="21"/>
        <end position="39"/>
    </location>
</feature>
<dbReference type="SUPFAM" id="SSF110997">
    <property type="entry name" value="Sporulation related repeat"/>
    <property type="match status" value="1"/>
</dbReference>
<accession>A0A809RJM2</accession>
<dbReference type="InterPro" id="IPR007730">
    <property type="entry name" value="SPOR-like_dom"/>
</dbReference>
<dbReference type="GO" id="GO:0032506">
    <property type="term" value="P:cytokinetic process"/>
    <property type="evidence" value="ECO:0007669"/>
    <property type="project" value="TreeGrafter"/>
</dbReference>
<name>A0A809RJM2_9PROT</name>
<dbReference type="InterPro" id="IPR052521">
    <property type="entry name" value="Cell_div_SPOR-domain"/>
</dbReference>
<dbReference type="PROSITE" id="PS51724">
    <property type="entry name" value="SPOR"/>
    <property type="match status" value="1"/>
</dbReference>
<sequence>MAIQATSEEQLKFKKRARQRLLGAGALLLTAAIVLPLVLDATPRQQNADVVIDMVNPVASKLAEPVVPPVPAKTEAAVSSIADAAETPSTTPQNNSEDKITEVNSASEKIAKDVVQPAELKANANPKVVPVIESKPESKVEAKPVVKVEVKEVVKPKQEIKKPEVKVEAKAVAKVEPKVVAKTEPKPSAEIPTAKAPVSSQHFVVQLGAFSNAENVQQLRDRLSAVGVVTYTEKLPSGATRVRVGPYTDKAQADKVLAKINAAGVQAQVVPLK</sequence>
<dbReference type="PANTHER" id="PTHR38687">
    <property type="entry name" value="CELL DIVISION PROTEIN DEDD-RELATED"/>
    <property type="match status" value="1"/>
</dbReference>
<keyword evidence="4" id="KW-1185">Reference proteome</keyword>
<dbReference type="EMBL" id="AP021881">
    <property type="protein sequence ID" value="BBP01786.1"/>
    <property type="molecule type" value="Genomic_DNA"/>
</dbReference>
<dbReference type="AlphaFoldDB" id="A0A809RJM2"/>
<protein>
    <recommendedName>
        <fullName evidence="2">SPOR domain-containing protein</fullName>
    </recommendedName>
</protein>
<keyword evidence="1" id="KW-1133">Transmembrane helix</keyword>
<dbReference type="GO" id="GO:0042834">
    <property type="term" value="F:peptidoglycan binding"/>
    <property type="evidence" value="ECO:0007669"/>
    <property type="project" value="InterPro"/>
</dbReference>
<proteinExistence type="predicted"/>
<evidence type="ECO:0000259" key="2">
    <source>
        <dbReference type="PROSITE" id="PS51724"/>
    </source>
</evidence>
<dbReference type="RefSeq" id="WP_162085511.1">
    <property type="nucleotide sequence ID" value="NZ_AP021881.1"/>
</dbReference>
<gene>
    <name evidence="3" type="ORF">SFSGTM_24940</name>
</gene>
<evidence type="ECO:0000256" key="1">
    <source>
        <dbReference type="SAM" id="Phobius"/>
    </source>
</evidence>
<dbReference type="Gene3D" id="3.30.70.1070">
    <property type="entry name" value="Sporulation related repeat"/>
    <property type="match status" value="1"/>
</dbReference>
<keyword evidence="1" id="KW-0472">Membrane</keyword>
<dbReference type="GO" id="GO:0030428">
    <property type="term" value="C:cell septum"/>
    <property type="evidence" value="ECO:0007669"/>
    <property type="project" value="TreeGrafter"/>
</dbReference>
<feature type="domain" description="SPOR" evidence="2">
    <location>
        <begin position="197"/>
        <end position="273"/>
    </location>
</feature>
<evidence type="ECO:0000313" key="3">
    <source>
        <dbReference type="EMBL" id="BBP01786.1"/>
    </source>
</evidence>
<dbReference type="Pfam" id="PF05036">
    <property type="entry name" value="SPOR"/>
    <property type="match status" value="1"/>
</dbReference>
<dbReference type="PANTHER" id="PTHR38687:SF1">
    <property type="entry name" value="CELL DIVISION PROTEIN DEDD"/>
    <property type="match status" value="1"/>
</dbReference>
<evidence type="ECO:0000313" key="4">
    <source>
        <dbReference type="Proteomes" id="UP000463939"/>
    </source>
</evidence>
<reference evidence="4" key="1">
    <citation type="submission" date="2019-11" db="EMBL/GenBank/DDBJ databases">
        <title>Isolation and characterization of a novel species in the genus Sulfuriferula.</title>
        <authorList>
            <person name="Mochizuki J."/>
            <person name="Kojima H."/>
            <person name="Fukui M."/>
        </authorList>
    </citation>
    <scope>NUCLEOTIDE SEQUENCE [LARGE SCALE GENOMIC DNA]</scope>
    <source>
        <strain evidence="4">SGTM</strain>
    </source>
</reference>
<dbReference type="InterPro" id="IPR036680">
    <property type="entry name" value="SPOR-like_sf"/>
</dbReference>
<dbReference type="GO" id="GO:0032153">
    <property type="term" value="C:cell division site"/>
    <property type="evidence" value="ECO:0007669"/>
    <property type="project" value="TreeGrafter"/>
</dbReference>
<keyword evidence="1" id="KW-0812">Transmembrane</keyword>
<organism evidence="3 4">
    <name type="scientific">Sulfuriferula nivalis</name>
    <dbReference type="NCBI Taxonomy" id="2675298"/>
    <lineage>
        <taxon>Bacteria</taxon>
        <taxon>Pseudomonadati</taxon>
        <taxon>Pseudomonadota</taxon>
        <taxon>Betaproteobacteria</taxon>
        <taxon>Nitrosomonadales</taxon>
        <taxon>Sulfuricellaceae</taxon>
        <taxon>Sulfuriferula</taxon>
    </lineage>
</organism>
<dbReference type="Proteomes" id="UP000463939">
    <property type="component" value="Chromosome"/>
</dbReference>